<reference evidence="1" key="1">
    <citation type="submission" date="2021-06" db="EMBL/GenBank/DDBJ databases">
        <authorList>
            <person name="Hodson N. C."/>
            <person name="Mongue J. A."/>
            <person name="Jaron S. K."/>
        </authorList>
    </citation>
    <scope>NUCLEOTIDE SEQUENCE</scope>
</reference>
<dbReference type="Proteomes" id="UP000708208">
    <property type="component" value="Unassembled WGS sequence"/>
</dbReference>
<dbReference type="EMBL" id="CAJVCH010120667">
    <property type="protein sequence ID" value="CAG7725334.1"/>
    <property type="molecule type" value="Genomic_DNA"/>
</dbReference>
<gene>
    <name evidence="1" type="ORF">AFUS01_LOCUS14298</name>
</gene>
<dbReference type="AlphaFoldDB" id="A0A8J2KFQ5"/>
<sequence length="149" mass="17506">MLLGSSVEFHQRPTLILHSSLTWVTKRESEINNPLQRLQYNPKQDIENWIHKCIYYNEYWKNKQQQKSISDTTSNPSNIINEIPKLKHKVNLFTASTEVNFQPAQPTKSVVPVVQTNSKITKQRRPGKRVRAQQLRKKLRMMQEVSIIP</sequence>
<name>A0A8J2KFQ5_9HEXA</name>
<protein>
    <submittedName>
        <fullName evidence="1">Uncharacterized protein</fullName>
    </submittedName>
</protein>
<evidence type="ECO:0000313" key="1">
    <source>
        <dbReference type="EMBL" id="CAG7725334.1"/>
    </source>
</evidence>
<keyword evidence="2" id="KW-1185">Reference proteome</keyword>
<evidence type="ECO:0000313" key="2">
    <source>
        <dbReference type="Proteomes" id="UP000708208"/>
    </source>
</evidence>
<organism evidence="1 2">
    <name type="scientific">Allacma fusca</name>
    <dbReference type="NCBI Taxonomy" id="39272"/>
    <lineage>
        <taxon>Eukaryota</taxon>
        <taxon>Metazoa</taxon>
        <taxon>Ecdysozoa</taxon>
        <taxon>Arthropoda</taxon>
        <taxon>Hexapoda</taxon>
        <taxon>Collembola</taxon>
        <taxon>Symphypleona</taxon>
        <taxon>Sminthuridae</taxon>
        <taxon>Allacma</taxon>
    </lineage>
</organism>
<comment type="caution">
    <text evidence="1">The sequence shown here is derived from an EMBL/GenBank/DDBJ whole genome shotgun (WGS) entry which is preliminary data.</text>
</comment>
<proteinExistence type="predicted"/>
<accession>A0A8J2KFQ5</accession>